<keyword evidence="2" id="KW-1185">Reference proteome</keyword>
<dbReference type="AlphaFoldDB" id="U7QKY7"/>
<dbReference type="EMBL" id="AUZM01000010">
    <property type="protein sequence ID" value="ERT08538.1"/>
    <property type="molecule type" value="Genomic_DNA"/>
</dbReference>
<sequence>MVRNALPLADDSLPELKIAGVDGVPGVMGRGFFSDEK</sequence>
<protein>
    <submittedName>
        <fullName evidence="1">Uncharacterized protein</fullName>
    </submittedName>
</protein>
<dbReference type="Proteomes" id="UP000017127">
    <property type="component" value="Unassembled WGS sequence"/>
</dbReference>
<comment type="caution">
    <text evidence="1">The sequence shown here is derived from an EMBL/GenBank/DDBJ whole genome shotgun (WGS) entry which is preliminary data.</text>
</comment>
<evidence type="ECO:0000313" key="1">
    <source>
        <dbReference type="EMBL" id="ERT08538.1"/>
    </source>
</evidence>
<gene>
    <name evidence="1" type="ORF">M595_1543</name>
</gene>
<name>U7QKY7_9CYAN</name>
<organism evidence="1 2">
    <name type="scientific">Lyngbya aestuarii BL J</name>
    <dbReference type="NCBI Taxonomy" id="1348334"/>
    <lineage>
        <taxon>Bacteria</taxon>
        <taxon>Bacillati</taxon>
        <taxon>Cyanobacteriota</taxon>
        <taxon>Cyanophyceae</taxon>
        <taxon>Oscillatoriophycideae</taxon>
        <taxon>Oscillatoriales</taxon>
        <taxon>Microcoleaceae</taxon>
        <taxon>Lyngbya</taxon>
    </lineage>
</organism>
<reference evidence="1 2" key="1">
    <citation type="journal article" date="2013" name="Front. Microbiol.">
        <title>Comparative genomic analyses of the cyanobacterium, Lyngbya aestuarii BL J, a powerful hydrogen producer.</title>
        <authorList>
            <person name="Kothari A."/>
            <person name="Vaughn M."/>
            <person name="Garcia-Pichel F."/>
        </authorList>
    </citation>
    <scope>NUCLEOTIDE SEQUENCE [LARGE SCALE GENOMIC DNA]</scope>
    <source>
        <strain evidence="1 2">BL J</strain>
    </source>
</reference>
<accession>U7QKY7</accession>
<proteinExistence type="predicted"/>
<evidence type="ECO:0000313" key="2">
    <source>
        <dbReference type="Proteomes" id="UP000017127"/>
    </source>
</evidence>